<keyword evidence="3" id="KW-1185">Reference proteome</keyword>
<accession>A0A9P7HG72</accession>
<evidence type="ECO:0000313" key="3">
    <source>
        <dbReference type="Proteomes" id="UP000750502"/>
    </source>
</evidence>
<reference evidence="2" key="1">
    <citation type="journal article" date="2020" name="bioRxiv">
        <title>Historical genomics reveals the evolutionary mechanisms behind multiple outbreaks of the host-specific coffee wilt pathogen Fusarium xylarioides.</title>
        <authorList>
            <person name="Peck D."/>
            <person name="Nowell R.W."/>
            <person name="Flood J."/>
            <person name="Ryan M.J."/>
            <person name="Barraclough T.G."/>
        </authorList>
    </citation>
    <scope>NUCLEOTIDE SEQUENCE</scope>
    <source>
        <strain evidence="2">IMI 127659i</strain>
    </source>
</reference>
<evidence type="ECO:0000313" key="2">
    <source>
        <dbReference type="EMBL" id="KAG5759691.1"/>
    </source>
</evidence>
<evidence type="ECO:0000256" key="1">
    <source>
        <dbReference type="SAM" id="MobiDB-lite"/>
    </source>
</evidence>
<dbReference type="AlphaFoldDB" id="A0A9P7HG72"/>
<dbReference type="EMBL" id="JADFTT010000627">
    <property type="protein sequence ID" value="KAG5759691.1"/>
    <property type="molecule type" value="Genomic_DNA"/>
</dbReference>
<sequence>MVCLSAQLFDLLRACLTRWDEDLQQIKEPGASLNEELALIHECSKRRIEEFSRNPLQDNAAVLQQALISDGQQIERLELEHKENVAQQQELQNKEAQVVARKILRDLVDILSLPTAKKLAPALWSPHQEQQVDSHLDFNNDAPSGIRRPVGSNADKSLARTGYTRRSRRLCQRASPPAHQPVNTENSSAQKRKPDTGVEDERQAKVHRTGGMKTPPPKAANSGSYSNNNDKAPAAAIKRGMTLQCRTIAFGGNKTARVTLQRQPSQGLWVCTVQFPKGQNTPQINNIMGRSIIPGFLRLANQDHEQVVGNLERQQPTQQATRASSEKTTSENQSDLRGSGESDMSDDGDKGF</sequence>
<gene>
    <name evidence="2" type="ORF">H9Q72_012183</name>
</gene>
<dbReference type="Proteomes" id="UP000750502">
    <property type="component" value="Unassembled WGS sequence"/>
</dbReference>
<reference evidence="2" key="2">
    <citation type="submission" date="2020-10" db="EMBL/GenBank/DDBJ databases">
        <authorList>
            <person name="Peck L.D."/>
            <person name="Nowell R.W."/>
            <person name="Flood J."/>
            <person name="Ryan M.J."/>
            <person name="Barraclough T.G."/>
        </authorList>
    </citation>
    <scope>NUCLEOTIDE SEQUENCE</scope>
    <source>
        <strain evidence="2">IMI 127659i</strain>
    </source>
</reference>
<feature type="compositionally biased region" description="Polar residues" evidence="1">
    <location>
        <begin position="312"/>
        <end position="323"/>
    </location>
</feature>
<feature type="compositionally biased region" description="Basic and acidic residues" evidence="1">
    <location>
        <begin position="192"/>
        <end position="204"/>
    </location>
</feature>
<feature type="region of interest" description="Disordered" evidence="1">
    <location>
        <begin position="310"/>
        <end position="352"/>
    </location>
</feature>
<feature type="region of interest" description="Disordered" evidence="1">
    <location>
        <begin position="135"/>
        <end position="231"/>
    </location>
</feature>
<proteinExistence type="predicted"/>
<dbReference type="OrthoDB" id="5096715at2759"/>
<feature type="compositionally biased region" description="Polar residues" evidence="1">
    <location>
        <begin position="221"/>
        <end position="230"/>
    </location>
</feature>
<protein>
    <submittedName>
        <fullName evidence="2">Uncharacterized protein</fullName>
    </submittedName>
</protein>
<comment type="caution">
    <text evidence="2">The sequence shown here is derived from an EMBL/GenBank/DDBJ whole genome shotgun (WGS) entry which is preliminary data.</text>
</comment>
<name>A0A9P7HG72_9HYPO</name>
<organism evidence="2 3">
    <name type="scientific">Fusarium xylarioides</name>
    <dbReference type="NCBI Taxonomy" id="221167"/>
    <lineage>
        <taxon>Eukaryota</taxon>
        <taxon>Fungi</taxon>
        <taxon>Dikarya</taxon>
        <taxon>Ascomycota</taxon>
        <taxon>Pezizomycotina</taxon>
        <taxon>Sordariomycetes</taxon>
        <taxon>Hypocreomycetidae</taxon>
        <taxon>Hypocreales</taxon>
        <taxon>Nectriaceae</taxon>
        <taxon>Fusarium</taxon>
        <taxon>Fusarium fujikuroi species complex</taxon>
    </lineage>
</organism>